<reference evidence="1" key="1">
    <citation type="journal article" date="2023" name="G3 (Bethesda)">
        <title>A reference genome for the long-term kleptoplast-retaining sea slug Elysia crispata morphotype clarki.</title>
        <authorList>
            <person name="Eastman K.E."/>
            <person name="Pendleton A.L."/>
            <person name="Shaikh M.A."/>
            <person name="Suttiyut T."/>
            <person name="Ogas R."/>
            <person name="Tomko P."/>
            <person name="Gavelis G."/>
            <person name="Widhalm J.R."/>
            <person name="Wisecaver J.H."/>
        </authorList>
    </citation>
    <scope>NUCLEOTIDE SEQUENCE</scope>
    <source>
        <strain evidence="1">ECLA1</strain>
    </source>
</reference>
<organism evidence="1 2">
    <name type="scientific">Elysia crispata</name>
    <name type="common">lettuce slug</name>
    <dbReference type="NCBI Taxonomy" id="231223"/>
    <lineage>
        <taxon>Eukaryota</taxon>
        <taxon>Metazoa</taxon>
        <taxon>Spiralia</taxon>
        <taxon>Lophotrochozoa</taxon>
        <taxon>Mollusca</taxon>
        <taxon>Gastropoda</taxon>
        <taxon>Heterobranchia</taxon>
        <taxon>Euthyneura</taxon>
        <taxon>Panpulmonata</taxon>
        <taxon>Sacoglossa</taxon>
        <taxon>Placobranchoidea</taxon>
        <taxon>Plakobranchidae</taxon>
        <taxon>Elysia</taxon>
    </lineage>
</organism>
<dbReference type="EMBL" id="JAWDGP010001753">
    <property type="protein sequence ID" value="KAK3788608.1"/>
    <property type="molecule type" value="Genomic_DNA"/>
</dbReference>
<sequence length="68" mass="7512">MLGARLDTNLDYHAARGERAIQYRLFIDTETLRFSNSTGMGGSTCEPLPSSQPWGIRHLTCQSSGPQN</sequence>
<keyword evidence="2" id="KW-1185">Reference proteome</keyword>
<evidence type="ECO:0000313" key="2">
    <source>
        <dbReference type="Proteomes" id="UP001283361"/>
    </source>
</evidence>
<name>A0AAE1E0R0_9GAST</name>
<comment type="caution">
    <text evidence="1">The sequence shown here is derived from an EMBL/GenBank/DDBJ whole genome shotgun (WGS) entry which is preliminary data.</text>
</comment>
<gene>
    <name evidence="1" type="ORF">RRG08_031264</name>
</gene>
<accession>A0AAE1E0R0</accession>
<evidence type="ECO:0000313" key="1">
    <source>
        <dbReference type="EMBL" id="KAK3788608.1"/>
    </source>
</evidence>
<dbReference type="AlphaFoldDB" id="A0AAE1E0R0"/>
<protein>
    <submittedName>
        <fullName evidence="1">Uncharacterized protein</fullName>
    </submittedName>
</protein>
<dbReference type="Proteomes" id="UP001283361">
    <property type="component" value="Unassembled WGS sequence"/>
</dbReference>
<proteinExistence type="predicted"/>